<keyword evidence="5" id="KW-1185">Reference proteome</keyword>
<dbReference type="PANTHER" id="PTHR43649">
    <property type="entry name" value="ARABINOSE-BINDING PROTEIN-RELATED"/>
    <property type="match status" value="1"/>
</dbReference>
<proteinExistence type="predicted"/>
<feature type="region of interest" description="Disordered" evidence="1">
    <location>
        <begin position="27"/>
        <end position="56"/>
    </location>
</feature>
<evidence type="ECO:0000256" key="2">
    <source>
        <dbReference type="SAM" id="SignalP"/>
    </source>
</evidence>
<sequence length="546" mass="59471">MKKWEKMMGLILAGCMMAGSVGCGSSSKETAAASGGESISENAEASGETEALQEENSPAIAGDAAGDTEDIAEIVVAFAGTGTIPNDVQMVEDAVNELIRDKINVVIDLQCYTIGDFSQQINLALTSGEQIDLMCTTPVGSAQFSVMSSQRQFQPLNDLIDEYGQGIVDVVGEDWFTSTTTDGNIYGISSYSNKAQDTYFCVRTDLVEKYGLEEKVANINSIEDITEILEVLSTDDGIVAPIGGKQQIFTGTYGILYDTKADAFYYDTLGAAALRVAGVEIDNDTTKVVNLYETEEYKKALEVLKDWYDKGYIYKDAATFNESAPDLIKTNVTACSFTDSQLGVETSQELATGYDMTCVKVIDGIIDSNSMKKFVWGIPTVAREPEAAMKFLDLMYTDADLVNLLTWGIEGTHYVENEDGTIGLPEGLTSETSGYYLGGLDFVFGNCFLAKVWEGNDPDLREKSLKEMETHKMSPIVGFSMDTSMLENEITALTNAVSEYRPSLECGMGDTDTQLQAFLEKLKACGSEKYIAEIQSQLDEYLASME</sequence>
<dbReference type="InterPro" id="IPR006059">
    <property type="entry name" value="SBP"/>
</dbReference>
<feature type="domain" description="DUF3502" evidence="3">
    <location>
        <begin position="475"/>
        <end position="543"/>
    </location>
</feature>
<reference evidence="4 5" key="1">
    <citation type="submission" date="2020-08" db="EMBL/GenBank/DDBJ databases">
        <title>Genomic Encyclopedia of Type Strains, Phase IV (KMG-IV): sequencing the most valuable type-strain genomes for metagenomic binning, comparative biology and taxonomic classification.</title>
        <authorList>
            <person name="Goeker M."/>
        </authorList>
    </citation>
    <scope>NUCLEOTIDE SEQUENCE [LARGE SCALE GENOMIC DNA]</scope>
    <source>
        <strain evidence="4 5">DSM 106146</strain>
    </source>
</reference>
<dbReference type="EMBL" id="JACHFW010000001">
    <property type="protein sequence ID" value="MBB5263036.1"/>
    <property type="molecule type" value="Genomic_DNA"/>
</dbReference>
<dbReference type="Proteomes" id="UP000543642">
    <property type="component" value="Unassembled WGS sequence"/>
</dbReference>
<dbReference type="InterPro" id="IPR022627">
    <property type="entry name" value="DUF3502"/>
</dbReference>
<gene>
    <name evidence="4" type="ORF">HNP82_000130</name>
</gene>
<keyword evidence="2" id="KW-0732">Signal</keyword>
<evidence type="ECO:0000259" key="3">
    <source>
        <dbReference type="Pfam" id="PF12010"/>
    </source>
</evidence>
<evidence type="ECO:0000313" key="4">
    <source>
        <dbReference type="EMBL" id="MBB5263036.1"/>
    </source>
</evidence>
<feature type="chain" id="PRO_5039346314" evidence="2">
    <location>
        <begin position="19"/>
        <end position="546"/>
    </location>
</feature>
<dbReference type="RefSeq" id="WP_183770321.1">
    <property type="nucleotide sequence ID" value="NZ_JACHFW010000001.1"/>
</dbReference>
<comment type="caution">
    <text evidence="4">The sequence shown here is derived from an EMBL/GenBank/DDBJ whole genome shotgun (WGS) entry which is preliminary data.</text>
</comment>
<dbReference type="Pfam" id="PF13416">
    <property type="entry name" value="SBP_bac_8"/>
    <property type="match status" value="1"/>
</dbReference>
<dbReference type="InterPro" id="IPR050490">
    <property type="entry name" value="Bact_solute-bd_prot1"/>
</dbReference>
<dbReference type="AlphaFoldDB" id="A0A7W8M488"/>
<feature type="signal peptide" evidence="2">
    <location>
        <begin position="1"/>
        <end position="18"/>
    </location>
</feature>
<evidence type="ECO:0000313" key="5">
    <source>
        <dbReference type="Proteomes" id="UP000543642"/>
    </source>
</evidence>
<organism evidence="4 5">
    <name type="scientific">Catenibacillus scindens</name>
    <dbReference type="NCBI Taxonomy" id="673271"/>
    <lineage>
        <taxon>Bacteria</taxon>
        <taxon>Bacillati</taxon>
        <taxon>Bacillota</taxon>
        <taxon>Clostridia</taxon>
        <taxon>Lachnospirales</taxon>
        <taxon>Lachnospiraceae</taxon>
        <taxon>Catenibacillus</taxon>
    </lineage>
</organism>
<evidence type="ECO:0000256" key="1">
    <source>
        <dbReference type="SAM" id="MobiDB-lite"/>
    </source>
</evidence>
<dbReference type="PROSITE" id="PS51257">
    <property type="entry name" value="PROKAR_LIPOPROTEIN"/>
    <property type="match status" value="1"/>
</dbReference>
<protein>
    <submittedName>
        <fullName evidence="4">Putative aldouronate transport system substrate-binding protein</fullName>
    </submittedName>
</protein>
<dbReference type="Pfam" id="PF12010">
    <property type="entry name" value="DUF3502"/>
    <property type="match status" value="1"/>
</dbReference>
<name>A0A7W8M488_9FIRM</name>
<dbReference type="PANTHER" id="PTHR43649:SF17">
    <property type="entry name" value="ABC TRANSPORTER SOLUTE BINDING PROTEIN-SUGAR TRANSPORT"/>
    <property type="match status" value="1"/>
</dbReference>
<dbReference type="SUPFAM" id="SSF53850">
    <property type="entry name" value="Periplasmic binding protein-like II"/>
    <property type="match status" value="1"/>
</dbReference>
<dbReference type="Gene3D" id="3.40.190.10">
    <property type="entry name" value="Periplasmic binding protein-like II"/>
    <property type="match status" value="2"/>
</dbReference>
<accession>A0A7W8M488</accession>